<reference evidence="2 3" key="1">
    <citation type="submission" date="2019-03" db="EMBL/GenBank/DDBJ databases">
        <title>Genomic Encyclopedia of Type Strains, Phase III (KMG-III): the genomes of soil and plant-associated and newly described type strains.</title>
        <authorList>
            <person name="Whitman W."/>
        </authorList>
    </citation>
    <scope>NUCLEOTIDE SEQUENCE [LARGE SCALE GENOMIC DNA]</scope>
    <source>
        <strain evidence="2 3">CECT 8976</strain>
    </source>
</reference>
<sequence length="415" mass="46218">MNEDTLFRQEAIDGQADQLLGPVSVALSFKTGALAYLFASLATMTAAYLTWGNYTRRVTVDGYILPASEVLRLYAAQSGTVTQRHVQEGALVQKGQRLFSVSGERHGESGPAQGKIAETLLARLHSFEHSMRQHQDLLKLQTQDMSLRLQLLAREIAQAGHELALSRQRLDLARQTMQRYRQLAEAGFVSPLQLQQREVERLEVAQRVSTLARTLVTLQREKAELAAQQRTLPLRQATQQAELRRGTQAVQQALLENEVLRELLVVAPEAGRVTAIAAQPGTSVTPLRPMAILIPQQAPLEAQLFAPSKAIGFIQPGARVKLRLEAFPYQKFGHVDGTVTEVARTALLAGEIQALSQMTEPLYRIRVALQKPTILAYGKETPLLPSMRVTGDIMLETRRLYEWVFEPLYSVTGKW</sequence>
<dbReference type="PRINTS" id="PR01490">
    <property type="entry name" value="RTXTOXIND"/>
</dbReference>
<dbReference type="RefSeq" id="WP_133683769.1">
    <property type="nucleotide sequence ID" value="NZ_SNZP01000018.1"/>
</dbReference>
<proteinExistence type="predicted"/>
<name>A0A4R7AYF8_9NEIS</name>
<comment type="caution">
    <text evidence="2">The sequence shown here is derived from an EMBL/GenBank/DDBJ whole genome shotgun (WGS) entry which is preliminary data.</text>
</comment>
<evidence type="ECO:0000313" key="3">
    <source>
        <dbReference type="Proteomes" id="UP000295611"/>
    </source>
</evidence>
<protein>
    <submittedName>
        <fullName evidence="2">Membrane fusion protein</fullName>
    </submittedName>
</protein>
<dbReference type="Pfam" id="PF26002">
    <property type="entry name" value="Beta-barrel_AprE"/>
    <property type="match status" value="1"/>
</dbReference>
<dbReference type="PANTHER" id="PTHR30386:SF28">
    <property type="entry name" value="EXPORTED PROTEIN"/>
    <property type="match status" value="1"/>
</dbReference>
<keyword evidence="3" id="KW-1185">Reference proteome</keyword>
<dbReference type="EMBL" id="SNZP01000018">
    <property type="protein sequence ID" value="TDR71605.1"/>
    <property type="molecule type" value="Genomic_DNA"/>
</dbReference>
<dbReference type="PANTHER" id="PTHR30386">
    <property type="entry name" value="MEMBRANE FUSION SUBUNIT OF EMRAB-TOLC MULTIDRUG EFFLUX PUMP"/>
    <property type="match status" value="1"/>
</dbReference>
<gene>
    <name evidence="2" type="ORF">DFP86_11816</name>
</gene>
<dbReference type="Gene3D" id="2.40.30.170">
    <property type="match status" value="1"/>
</dbReference>
<dbReference type="InterPro" id="IPR050739">
    <property type="entry name" value="MFP"/>
</dbReference>
<accession>A0A4R7AYF8</accession>
<evidence type="ECO:0000259" key="1">
    <source>
        <dbReference type="Pfam" id="PF26002"/>
    </source>
</evidence>
<organism evidence="2 3">
    <name type="scientific">Paludibacterium purpuratum</name>
    <dbReference type="NCBI Taxonomy" id="1144873"/>
    <lineage>
        <taxon>Bacteria</taxon>
        <taxon>Pseudomonadati</taxon>
        <taxon>Pseudomonadota</taxon>
        <taxon>Betaproteobacteria</taxon>
        <taxon>Neisseriales</taxon>
        <taxon>Chromobacteriaceae</taxon>
        <taxon>Paludibacterium</taxon>
    </lineage>
</organism>
<dbReference type="Proteomes" id="UP000295611">
    <property type="component" value="Unassembled WGS sequence"/>
</dbReference>
<dbReference type="AlphaFoldDB" id="A0A4R7AYF8"/>
<dbReference type="InterPro" id="IPR058982">
    <property type="entry name" value="Beta-barrel_AprE"/>
</dbReference>
<feature type="domain" description="AprE-like beta-barrel" evidence="1">
    <location>
        <begin position="307"/>
        <end position="394"/>
    </location>
</feature>
<dbReference type="Gene3D" id="2.40.50.100">
    <property type="match status" value="1"/>
</dbReference>
<dbReference type="OrthoDB" id="9775513at2"/>
<evidence type="ECO:0000313" key="2">
    <source>
        <dbReference type="EMBL" id="TDR71605.1"/>
    </source>
</evidence>